<reference evidence="2 3" key="1">
    <citation type="journal article" date="2015" name="Plant Cell">
        <title>Oil accumulation by the oleaginous diatom Fistulifera solaris as revealed by the genome and transcriptome.</title>
        <authorList>
            <person name="Tanaka T."/>
            <person name="Maeda Y."/>
            <person name="Veluchamy A."/>
            <person name="Tanaka M."/>
            <person name="Abida H."/>
            <person name="Marechal E."/>
            <person name="Bowler C."/>
            <person name="Muto M."/>
            <person name="Sunaga Y."/>
            <person name="Tanaka M."/>
            <person name="Yoshino T."/>
            <person name="Taniguchi T."/>
            <person name="Fukuda Y."/>
            <person name="Nemoto M."/>
            <person name="Matsumoto M."/>
            <person name="Wong P.S."/>
            <person name="Aburatani S."/>
            <person name="Fujibuchi W."/>
        </authorList>
    </citation>
    <scope>NUCLEOTIDE SEQUENCE [LARGE SCALE GENOMIC DNA]</scope>
    <source>
        <strain evidence="2 3">JPCC DA0580</strain>
    </source>
</reference>
<dbReference type="AlphaFoldDB" id="A0A1Z5K8U6"/>
<comment type="caution">
    <text evidence="2">The sequence shown here is derived from an EMBL/GenBank/DDBJ whole genome shotgun (WGS) entry which is preliminary data.</text>
</comment>
<keyword evidence="1" id="KW-0472">Membrane</keyword>
<evidence type="ECO:0000313" key="2">
    <source>
        <dbReference type="EMBL" id="GAX22664.1"/>
    </source>
</evidence>
<dbReference type="OrthoDB" id="2163268at2759"/>
<protein>
    <submittedName>
        <fullName evidence="2">Uncharacterized protein</fullName>
    </submittedName>
</protein>
<sequence>MALSAENSPLLRGSGRHLSQKNNQIQVSNVIWGIVGLVVGVLAMGLRSYRLEMDLHIAHYPHSKYSKVQGIGFQIYTGGAPAKLPDGRKNPECIGRNSYGHMDDGGDDGPILQCYVGHEDPMEDVRQRLELMREAVDRAHELADPDPSTLKVFIAPEFFWRGVNGAYSFAYDENGNSFNECGAICEILKGLEEIVAQQKLEDWLFVMGTVVASEALPTEDPYDFLFYNFAPLYKGYDPDKMDHSGKRFLVPKRYVSSSDFLTPRRFLNETAVRELIDEALPDHDTTVFNPFDFSIKRYDNDMWSKYKNELNNIGYTMIEYDWLMVDGISFTCEICFDHDRRSAKNTYLADIVTGRTTRIPSSSDKGLTFVPIPAYQAQISLVSSAGMTVTEDSLALTNMGVIFLQDGLNNSSNRMYWGAMEGCEYTKGFQFDGGTEAVRREAILTKDDVFFEYRSVQSFQRYLVYDEWEKRLKGSFSSKAYPPELVIYASMDVAQVM</sequence>
<name>A0A1Z5K8U6_FISSO</name>
<accession>A0A1Z5K8U6</accession>
<organism evidence="2 3">
    <name type="scientific">Fistulifera solaris</name>
    <name type="common">Oleaginous diatom</name>
    <dbReference type="NCBI Taxonomy" id="1519565"/>
    <lineage>
        <taxon>Eukaryota</taxon>
        <taxon>Sar</taxon>
        <taxon>Stramenopiles</taxon>
        <taxon>Ochrophyta</taxon>
        <taxon>Bacillariophyta</taxon>
        <taxon>Bacillariophyceae</taxon>
        <taxon>Bacillariophycidae</taxon>
        <taxon>Naviculales</taxon>
        <taxon>Naviculaceae</taxon>
        <taxon>Fistulifera</taxon>
    </lineage>
</organism>
<keyword evidence="3" id="KW-1185">Reference proteome</keyword>
<evidence type="ECO:0000313" key="3">
    <source>
        <dbReference type="Proteomes" id="UP000198406"/>
    </source>
</evidence>
<gene>
    <name evidence="2" type="ORF">FisN_17Lh159</name>
</gene>
<evidence type="ECO:0000256" key="1">
    <source>
        <dbReference type="SAM" id="Phobius"/>
    </source>
</evidence>
<feature type="transmembrane region" description="Helical" evidence="1">
    <location>
        <begin position="30"/>
        <end position="49"/>
    </location>
</feature>
<dbReference type="Proteomes" id="UP000198406">
    <property type="component" value="Unassembled WGS sequence"/>
</dbReference>
<dbReference type="EMBL" id="BDSP01000186">
    <property type="protein sequence ID" value="GAX22664.1"/>
    <property type="molecule type" value="Genomic_DNA"/>
</dbReference>
<dbReference type="InParanoid" id="A0A1Z5K8U6"/>
<keyword evidence="1" id="KW-0812">Transmembrane</keyword>
<keyword evidence="1" id="KW-1133">Transmembrane helix</keyword>
<proteinExistence type="predicted"/>